<proteinExistence type="predicted"/>
<dbReference type="GeneID" id="78775862"/>
<dbReference type="AlphaFoldDB" id="A0A6A5GSW7"/>
<protein>
    <submittedName>
        <fullName evidence="1">Uncharacterized protein</fullName>
    </submittedName>
</protein>
<dbReference type="CTD" id="78775862"/>
<dbReference type="RefSeq" id="XP_053584958.1">
    <property type="nucleotide sequence ID" value="XM_053730186.1"/>
</dbReference>
<sequence>MHKEEESNLFGRITGPASKVCSSSAESFFLSATAAPGAGFPRASSTASCNPSAPTAGVSRSSFAAPSASSFGGSTAAGLSTFASGSSSPFPPSTSCFASNSALVAAGIATTSAGAVTLAVELRKVKVGGVVTFSNDSSFRSSSSSIGGFTSSTSSGFTSTACLLSANEVAEKTSKTTKSRSFIRRELKIMTKLIMRKQDKFYGNCSRKNAKEFNTSKRK</sequence>
<accession>A0A6A5GSW7</accession>
<evidence type="ECO:0000313" key="1">
    <source>
        <dbReference type="EMBL" id="KAF1757761.1"/>
    </source>
</evidence>
<name>A0A6A5GSW7_CAERE</name>
<organism evidence="1 2">
    <name type="scientific">Caenorhabditis remanei</name>
    <name type="common">Caenorhabditis vulgaris</name>
    <dbReference type="NCBI Taxonomy" id="31234"/>
    <lineage>
        <taxon>Eukaryota</taxon>
        <taxon>Metazoa</taxon>
        <taxon>Ecdysozoa</taxon>
        <taxon>Nematoda</taxon>
        <taxon>Chromadorea</taxon>
        <taxon>Rhabditida</taxon>
        <taxon>Rhabditina</taxon>
        <taxon>Rhabditomorpha</taxon>
        <taxon>Rhabditoidea</taxon>
        <taxon>Rhabditidae</taxon>
        <taxon>Peloderinae</taxon>
        <taxon>Caenorhabditis</taxon>
    </lineage>
</organism>
<gene>
    <name evidence="1" type="ORF">GCK72_014217</name>
</gene>
<reference evidence="1 2" key="1">
    <citation type="submission" date="2019-12" db="EMBL/GenBank/DDBJ databases">
        <title>Chromosome-level assembly of the Caenorhabditis remanei genome.</title>
        <authorList>
            <person name="Teterina A.A."/>
            <person name="Willis J.H."/>
            <person name="Phillips P.C."/>
        </authorList>
    </citation>
    <scope>NUCLEOTIDE SEQUENCE [LARGE SCALE GENOMIC DNA]</scope>
    <source>
        <strain evidence="1 2">PX506</strain>
        <tissue evidence="1">Whole organism</tissue>
    </source>
</reference>
<dbReference type="KEGG" id="crq:GCK72_014217"/>
<dbReference type="Proteomes" id="UP000483820">
    <property type="component" value="Chromosome IV"/>
</dbReference>
<evidence type="ECO:0000313" key="2">
    <source>
        <dbReference type="Proteomes" id="UP000483820"/>
    </source>
</evidence>
<comment type="caution">
    <text evidence="1">The sequence shown here is derived from an EMBL/GenBank/DDBJ whole genome shotgun (WGS) entry which is preliminary data.</text>
</comment>
<dbReference type="EMBL" id="WUAV01000004">
    <property type="protein sequence ID" value="KAF1757761.1"/>
    <property type="molecule type" value="Genomic_DNA"/>
</dbReference>